<accession>D0Z0J1</accession>
<evidence type="ECO:0000313" key="2">
    <source>
        <dbReference type="EMBL" id="EEZ42022.1"/>
    </source>
</evidence>
<dbReference type="InterPro" id="IPR011010">
    <property type="entry name" value="DNA_brk_join_enz"/>
</dbReference>
<evidence type="ECO:0000313" key="3">
    <source>
        <dbReference type="Proteomes" id="UP000003579"/>
    </source>
</evidence>
<keyword evidence="3" id="KW-1185">Reference proteome</keyword>
<dbReference type="AlphaFoldDB" id="D0Z0J1"/>
<gene>
    <name evidence="2" type="ORF">VDA_003055</name>
</gene>
<dbReference type="SUPFAM" id="SSF56349">
    <property type="entry name" value="DNA breaking-rejoining enzymes"/>
    <property type="match status" value="1"/>
</dbReference>
<dbReference type="Proteomes" id="UP000003579">
    <property type="component" value="Unassembled WGS sequence"/>
</dbReference>
<proteinExistence type="predicted"/>
<dbReference type="Gene3D" id="1.10.443.10">
    <property type="entry name" value="Intergrase catalytic core"/>
    <property type="match status" value="1"/>
</dbReference>
<keyword evidence="1" id="KW-0233">DNA recombination</keyword>
<dbReference type="eggNOG" id="COG0582">
    <property type="taxonomic scope" value="Bacteria"/>
</dbReference>
<reference evidence="2 3" key="1">
    <citation type="submission" date="2009-11" db="EMBL/GenBank/DDBJ databases">
        <authorList>
            <consortium name="Los Alamos National Laboratory (LANL)"/>
            <consortium name="National Microbial Pathogen Data Resource (NMPDR)"/>
            <person name="Munk A.C."/>
            <person name="Tapia R."/>
            <person name="Green L."/>
            <person name="Rogers Y."/>
            <person name="Detter J.C."/>
            <person name="Bruce D."/>
            <person name="Brettin T.S."/>
            <person name="Colwell R."/>
            <person name="Huq A."/>
            <person name="Grim C.J."/>
            <person name="Hasan N.A."/>
            <person name="Vonstein V."/>
            <person name="Bartels D."/>
        </authorList>
    </citation>
    <scope>NUCLEOTIDE SEQUENCE [LARGE SCALE GENOMIC DNA]</scope>
    <source>
        <strain evidence="2 3">CIP 102761</strain>
    </source>
</reference>
<protein>
    <submittedName>
        <fullName evidence="2">Site-specific recombinase XerD</fullName>
    </submittedName>
</protein>
<dbReference type="GO" id="GO:0006310">
    <property type="term" value="P:DNA recombination"/>
    <property type="evidence" value="ECO:0007669"/>
    <property type="project" value="UniProtKB-KW"/>
</dbReference>
<organism evidence="2 3">
    <name type="scientific">Photobacterium damselae subsp. damselae CIP 102761</name>
    <dbReference type="NCBI Taxonomy" id="675817"/>
    <lineage>
        <taxon>Bacteria</taxon>
        <taxon>Pseudomonadati</taxon>
        <taxon>Pseudomonadota</taxon>
        <taxon>Gammaproteobacteria</taxon>
        <taxon>Vibrionales</taxon>
        <taxon>Vibrionaceae</taxon>
        <taxon>Photobacterium</taxon>
    </lineage>
</organism>
<evidence type="ECO:0000256" key="1">
    <source>
        <dbReference type="ARBA" id="ARBA00023172"/>
    </source>
</evidence>
<sequence>MRSIWTHAYKLGEIDSKTSPFFDHDLSAYRGEGSKQKQLFSHDQLSKVLKEASESIRDLVRLGLFPKARLSERCNAHEEIIEDVRCMVIKKGKTAAAARTIPIAKQIQDIQLPLGLDHKSAGRVFSRFKTSKVTTDSSPPSIPCACISLPQRNVQELMSSI</sequence>
<name>D0Z0J1_PHODD</name>
<dbReference type="InterPro" id="IPR013762">
    <property type="entry name" value="Integrase-like_cat_sf"/>
</dbReference>
<dbReference type="GO" id="GO:0015074">
    <property type="term" value="P:DNA integration"/>
    <property type="evidence" value="ECO:0007669"/>
    <property type="project" value="InterPro"/>
</dbReference>
<dbReference type="EMBL" id="ADBS01000001">
    <property type="protein sequence ID" value="EEZ42022.1"/>
    <property type="molecule type" value="Genomic_DNA"/>
</dbReference>
<dbReference type="GO" id="GO:0003677">
    <property type="term" value="F:DNA binding"/>
    <property type="evidence" value="ECO:0007669"/>
    <property type="project" value="InterPro"/>
</dbReference>